<evidence type="ECO:0000313" key="15">
    <source>
        <dbReference type="Proteomes" id="UP001166674"/>
    </source>
</evidence>
<keyword evidence="8 12" id="KW-0472">Membrane</keyword>
<dbReference type="GO" id="GO:0004930">
    <property type="term" value="F:G protein-coupled receptor activity"/>
    <property type="evidence" value="ECO:0007669"/>
    <property type="project" value="UniProtKB-KW"/>
</dbReference>
<accession>A0AA41SVN4</accession>
<evidence type="ECO:0000256" key="8">
    <source>
        <dbReference type="ARBA" id="ARBA00023136"/>
    </source>
</evidence>
<organism evidence="14 15">
    <name type="scientific">Sciurus carolinensis</name>
    <name type="common">Eastern gray squirrel</name>
    <dbReference type="NCBI Taxonomy" id="30640"/>
    <lineage>
        <taxon>Eukaryota</taxon>
        <taxon>Metazoa</taxon>
        <taxon>Chordata</taxon>
        <taxon>Craniata</taxon>
        <taxon>Vertebrata</taxon>
        <taxon>Euteleostomi</taxon>
        <taxon>Mammalia</taxon>
        <taxon>Eutheria</taxon>
        <taxon>Euarchontoglires</taxon>
        <taxon>Glires</taxon>
        <taxon>Rodentia</taxon>
        <taxon>Sciuromorpha</taxon>
        <taxon>Sciuridae</taxon>
        <taxon>Sciurinae</taxon>
        <taxon>Sciurini</taxon>
        <taxon>Sciurus</taxon>
    </lineage>
</organism>
<keyword evidence="7 11" id="KW-0297">G-protein coupled receptor</keyword>
<evidence type="ECO:0000259" key="13">
    <source>
        <dbReference type="PROSITE" id="PS50262"/>
    </source>
</evidence>
<gene>
    <name evidence="14" type="ORF">SUZIE_121285</name>
</gene>
<dbReference type="Proteomes" id="UP001166674">
    <property type="component" value="Unassembled WGS sequence"/>
</dbReference>
<sequence>MKKMQSRTVNPQKENVKITETNLTSVVEFVLLGFSEIPRLHWFLFGTFSVIYLVILLGNGIIILITRAESTLQTPMYFFISNFSFLEICYVSVTLPRMLVDLWTQKGNISIFACATQMCFFLILGATECFLLAVMAYDRYVAICDPLHYPLVMSHEVCVRLVVGSWVIGMPVQVGQTCQIFSLPFYESNQINHFFCDIPPMLKLACEDILVNEMVVYVFAVLFVTVPFMLILGSYSRIISTILKLPSNTGRTRAFSTCSSHLIVVFLFYGSASISYLNTKSNQYEGTDKMLSLFYTILTPMFNPVIYSLCNKDVTEALRKFLPKLLAL</sequence>
<protein>
    <recommendedName>
        <fullName evidence="12">Olfactory receptor</fullName>
    </recommendedName>
</protein>
<comment type="subcellular location">
    <subcellularLocation>
        <location evidence="1 12">Cell membrane</location>
        <topology evidence="1 12">Multi-pass membrane protein</topology>
    </subcellularLocation>
</comment>
<dbReference type="PRINTS" id="PR00245">
    <property type="entry name" value="OLFACTORYR"/>
</dbReference>
<dbReference type="PANTHER" id="PTHR26453">
    <property type="entry name" value="OLFACTORY RECEPTOR"/>
    <property type="match status" value="1"/>
</dbReference>
<reference evidence="14" key="1">
    <citation type="submission" date="2020-03" db="EMBL/GenBank/DDBJ databases">
        <title>Studies in the Genomics of Life Span.</title>
        <authorList>
            <person name="Glass D."/>
        </authorList>
    </citation>
    <scope>NUCLEOTIDE SEQUENCE</scope>
    <source>
        <strain evidence="14">SUZIE</strain>
        <tissue evidence="14">Muscle</tissue>
    </source>
</reference>
<dbReference type="GO" id="GO:0004984">
    <property type="term" value="F:olfactory receptor activity"/>
    <property type="evidence" value="ECO:0007669"/>
    <property type="project" value="InterPro"/>
</dbReference>
<dbReference type="Gene3D" id="1.20.1070.10">
    <property type="entry name" value="Rhodopsin 7-helix transmembrane proteins"/>
    <property type="match status" value="1"/>
</dbReference>
<evidence type="ECO:0000256" key="4">
    <source>
        <dbReference type="ARBA" id="ARBA00022692"/>
    </source>
</evidence>
<dbReference type="FunFam" id="1.20.1070.10:FF:000001">
    <property type="entry name" value="Olfactory receptor"/>
    <property type="match status" value="1"/>
</dbReference>
<name>A0AA41SVN4_SCICA</name>
<feature type="transmembrane region" description="Helical" evidence="12">
    <location>
        <begin position="42"/>
        <end position="65"/>
    </location>
</feature>
<dbReference type="CDD" id="cd15225">
    <property type="entry name" value="7tmA_OR10A-like"/>
    <property type="match status" value="1"/>
</dbReference>
<dbReference type="PROSITE" id="PS50262">
    <property type="entry name" value="G_PROTEIN_RECEP_F1_2"/>
    <property type="match status" value="1"/>
</dbReference>
<dbReference type="AlphaFoldDB" id="A0AA41SVN4"/>
<evidence type="ECO:0000256" key="9">
    <source>
        <dbReference type="ARBA" id="ARBA00023170"/>
    </source>
</evidence>
<keyword evidence="10 11" id="KW-0807">Transducer</keyword>
<keyword evidence="4 11" id="KW-0812">Transmembrane</keyword>
<keyword evidence="9 11" id="KW-0675">Receptor</keyword>
<feature type="transmembrane region" description="Helical" evidence="12">
    <location>
        <begin position="254"/>
        <end position="272"/>
    </location>
</feature>
<feature type="transmembrane region" description="Helical" evidence="12">
    <location>
        <begin position="77"/>
        <end position="99"/>
    </location>
</feature>
<evidence type="ECO:0000256" key="10">
    <source>
        <dbReference type="ARBA" id="ARBA00023224"/>
    </source>
</evidence>
<evidence type="ECO:0000256" key="5">
    <source>
        <dbReference type="ARBA" id="ARBA00022725"/>
    </source>
</evidence>
<feature type="transmembrane region" description="Helical" evidence="12">
    <location>
        <begin position="214"/>
        <end position="233"/>
    </location>
</feature>
<dbReference type="InterPro" id="IPR017452">
    <property type="entry name" value="GPCR_Rhodpsn_7TM"/>
</dbReference>
<feature type="transmembrane region" description="Helical" evidence="12">
    <location>
        <begin position="292"/>
        <end position="310"/>
    </location>
</feature>
<evidence type="ECO:0000256" key="3">
    <source>
        <dbReference type="ARBA" id="ARBA00022606"/>
    </source>
</evidence>
<evidence type="ECO:0000256" key="12">
    <source>
        <dbReference type="RuleBase" id="RU363047"/>
    </source>
</evidence>
<evidence type="ECO:0000256" key="1">
    <source>
        <dbReference type="ARBA" id="ARBA00004651"/>
    </source>
</evidence>
<dbReference type="InterPro" id="IPR000276">
    <property type="entry name" value="GPCR_Rhodpsn"/>
</dbReference>
<dbReference type="EMBL" id="JAATJV010198445">
    <property type="protein sequence ID" value="MBZ3873107.1"/>
    <property type="molecule type" value="Genomic_DNA"/>
</dbReference>
<evidence type="ECO:0000256" key="11">
    <source>
        <dbReference type="RuleBase" id="RU000688"/>
    </source>
</evidence>
<comment type="similarity">
    <text evidence="11">Belongs to the G-protein coupled receptor 1 family.</text>
</comment>
<dbReference type="GO" id="GO:0005886">
    <property type="term" value="C:plasma membrane"/>
    <property type="evidence" value="ECO:0007669"/>
    <property type="project" value="UniProtKB-SubCell"/>
</dbReference>
<feature type="domain" description="G-protein coupled receptors family 1 profile" evidence="13">
    <location>
        <begin position="58"/>
        <end position="307"/>
    </location>
</feature>
<evidence type="ECO:0000256" key="2">
    <source>
        <dbReference type="ARBA" id="ARBA00022475"/>
    </source>
</evidence>
<evidence type="ECO:0000256" key="7">
    <source>
        <dbReference type="ARBA" id="ARBA00023040"/>
    </source>
</evidence>
<feature type="transmembrane region" description="Helical" evidence="12">
    <location>
        <begin position="111"/>
        <end position="137"/>
    </location>
</feature>
<keyword evidence="2 12" id="KW-1003">Cell membrane</keyword>
<dbReference type="PRINTS" id="PR00237">
    <property type="entry name" value="GPCRRHODOPSN"/>
</dbReference>
<keyword evidence="5 12" id="KW-0552">Olfaction</keyword>
<comment type="caution">
    <text evidence="14">The sequence shown here is derived from an EMBL/GenBank/DDBJ whole genome shotgun (WGS) entry which is preliminary data.</text>
</comment>
<keyword evidence="6 12" id="KW-1133">Transmembrane helix</keyword>
<dbReference type="SUPFAM" id="SSF81321">
    <property type="entry name" value="Family A G protein-coupled receptor-like"/>
    <property type="match status" value="1"/>
</dbReference>
<evidence type="ECO:0000256" key="6">
    <source>
        <dbReference type="ARBA" id="ARBA00022989"/>
    </source>
</evidence>
<evidence type="ECO:0000313" key="14">
    <source>
        <dbReference type="EMBL" id="MBZ3873107.1"/>
    </source>
</evidence>
<dbReference type="InterPro" id="IPR000725">
    <property type="entry name" value="Olfact_rcpt"/>
</dbReference>
<proteinExistence type="inferred from homology"/>
<keyword evidence="3 12" id="KW-0716">Sensory transduction</keyword>
<dbReference type="Pfam" id="PF13853">
    <property type="entry name" value="7tm_4"/>
    <property type="match status" value="1"/>
</dbReference>
<dbReference type="PROSITE" id="PS00237">
    <property type="entry name" value="G_PROTEIN_RECEP_F1_1"/>
    <property type="match status" value="1"/>
</dbReference>
<keyword evidence="15" id="KW-1185">Reference proteome</keyword>